<dbReference type="Proteomes" id="UP000827976">
    <property type="component" value="Chromosome 9"/>
</dbReference>
<evidence type="ECO:0000313" key="2">
    <source>
        <dbReference type="Proteomes" id="UP000827976"/>
    </source>
</evidence>
<evidence type="ECO:0000313" key="1">
    <source>
        <dbReference type="EMBL" id="KAH7672383.1"/>
    </source>
</evidence>
<organism evidence="1 2">
    <name type="scientific">Dioscorea alata</name>
    <name type="common">Purple yam</name>
    <dbReference type="NCBI Taxonomy" id="55571"/>
    <lineage>
        <taxon>Eukaryota</taxon>
        <taxon>Viridiplantae</taxon>
        <taxon>Streptophyta</taxon>
        <taxon>Embryophyta</taxon>
        <taxon>Tracheophyta</taxon>
        <taxon>Spermatophyta</taxon>
        <taxon>Magnoliopsida</taxon>
        <taxon>Liliopsida</taxon>
        <taxon>Dioscoreales</taxon>
        <taxon>Dioscoreaceae</taxon>
        <taxon>Dioscorea</taxon>
    </lineage>
</organism>
<accession>A0ACB7VF41</accession>
<reference evidence="2" key="1">
    <citation type="journal article" date="2022" name="Nat. Commun.">
        <title>Chromosome evolution and the genetic basis of agronomically important traits in greater yam.</title>
        <authorList>
            <person name="Bredeson J.V."/>
            <person name="Lyons J.B."/>
            <person name="Oniyinde I.O."/>
            <person name="Okereke N.R."/>
            <person name="Kolade O."/>
            <person name="Nnabue I."/>
            <person name="Nwadili C.O."/>
            <person name="Hribova E."/>
            <person name="Parker M."/>
            <person name="Nwogha J."/>
            <person name="Shu S."/>
            <person name="Carlson J."/>
            <person name="Kariba R."/>
            <person name="Muthemba S."/>
            <person name="Knop K."/>
            <person name="Barton G.J."/>
            <person name="Sherwood A.V."/>
            <person name="Lopez-Montes A."/>
            <person name="Asiedu R."/>
            <person name="Jamnadass R."/>
            <person name="Muchugi A."/>
            <person name="Goodstein D."/>
            <person name="Egesi C.N."/>
            <person name="Featherston J."/>
            <person name="Asfaw A."/>
            <person name="Simpson G.G."/>
            <person name="Dolezel J."/>
            <person name="Hendre P.S."/>
            <person name="Van Deynze A."/>
            <person name="Kumar P.L."/>
            <person name="Obidiegwu J.E."/>
            <person name="Bhattacharjee R."/>
            <person name="Rokhsar D.S."/>
        </authorList>
    </citation>
    <scope>NUCLEOTIDE SEQUENCE [LARGE SCALE GENOMIC DNA]</scope>
    <source>
        <strain evidence="2">cv. TDa95/00328</strain>
    </source>
</reference>
<dbReference type="EMBL" id="CM037019">
    <property type="protein sequence ID" value="KAH7672383.1"/>
    <property type="molecule type" value="Genomic_DNA"/>
</dbReference>
<proteinExistence type="predicted"/>
<keyword evidence="2" id="KW-1185">Reference proteome</keyword>
<protein>
    <submittedName>
        <fullName evidence="1">RNA polymerase archaeal subunit P/eukaryotic subunit RPABC4 protein</fullName>
    </submittedName>
</protein>
<comment type="caution">
    <text evidence="1">The sequence shown here is derived from an EMBL/GenBank/DDBJ whole genome shotgun (WGS) entry which is preliminary data.</text>
</comment>
<name>A0ACB7VF41_DIOAL</name>
<sequence>MDEVVVARYWCYMCSQMVNPNMEAEIKCPFCHSGFVEEMAGRGDADITDHVGFDQSPSIGRPIMLGMISTDASRPRRYQRHEQGDESNQDHESVTIFRRRRRNSAIFRLIQDLEDRIQSNSENIDGERESGNAIVLQALFGNQNQGQDSDNTVGGLSLGDYFPSSGLDILLQHLAENDPNRYGTPPARKEAVNALPIVKVQESTSCSICLEDFVVDTEAKEMPCKHFFHSECILQWLELHCSCPVCRFELPAEESQESGGSSNVNRPEGNADDGNASRSRFLVNVPWSFNELFPASQYYSENPSDSSSESNAYADNN</sequence>
<gene>
    <name evidence="1" type="ORF">IHE45_09G051100</name>
</gene>